<reference evidence="3 4" key="1">
    <citation type="submission" date="2023-09" db="EMBL/GenBank/DDBJ databases">
        <title>Complete Genome and Methylome dissection of Bacillus brevis NEB573 original source of BbsI restriction endonuclease.</title>
        <authorList>
            <person name="Fomenkov A."/>
            <person name="Roberts R.D."/>
        </authorList>
    </citation>
    <scope>NUCLEOTIDE SEQUENCE [LARGE SCALE GENOMIC DNA]</scope>
    <source>
        <strain evidence="3 4">NEB573</strain>
    </source>
</reference>
<dbReference type="RefSeq" id="WP_310773377.1">
    <property type="nucleotide sequence ID" value="NZ_CP134050.1"/>
</dbReference>
<dbReference type="InterPro" id="IPR050766">
    <property type="entry name" value="Bact_Lucif_Oxidored"/>
</dbReference>
<dbReference type="Gene3D" id="3.20.20.30">
    <property type="entry name" value="Luciferase-like domain"/>
    <property type="match status" value="1"/>
</dbReference>
<proteinExistence type="predicted"/>
<comment type="similarity">
    <text evidence="1">To bacterial alkanal monooxygenase alpha and beta chains.</text>
</comment>
<evidence type="ECO:0000259" key="2">
    <source>
        <dbReference type="Pfam" id="PF00296"/>
    </source>
</evidence>
<dbReference type="NCBIfam" id="TIGR03558">
    <property type="entry name" value="oxido_grp_1"/>
    <property type="match status" value="1"/>
</dbReference>
<feature type="domain" description="Luciferase-like" evidence="2">
    <location>
        <begin position="20"/>
        <end position="243"/>
    </location>
</feature>
<accession>A0ABY9TBG8</accession>
<dbReference type="PANTHER" id="PTHR30137">
    <property type="entry name" value="LUCIFERASE-LIKE MONOOXYGENASE"/>
    <property type="match status" value="1"/>
</dbReference>
<keyword evidence="3" id="KW-0560">Oxidoreductase</keyword>
<dbReference type="EMBL" id="CP134050">
    <property type="protein sequence ID" value="WNC17446.1"/>
    <property type="molecule type" value="Genomic_DNA"/>
</dbReference>
<evidence type="ECO:0000256" key="1">
    <source>
        <dbReference type="ARBA" id="ARBA00007789"/>
    </source>
</evidence>
<dbReference type="CDD" id="cd00347">
    <property type="entry name" value="Flavin_utilizing_monoxygenases"/>
    <property type="match status" value="2"/>
</dbReference>
<gene>
    <name evidence="3" type="ORF">RGB73_14405</name>
</gene>
<dbReference type="SUPFAM" id="SSF51679">
    <property type="entry name" value="Bacterial luciferase-like"/>
    <property type="match status" value="1"/>
</dbReference>
<evidence type="ECO:0000313" key="3">
    <source>
        <dbReference type="EMBL" id="WNC17446.1"/>
    </source>
</evidence>
<dbReference type="PANTHER" id="PTHR30137:SF20">
    <property type="entry name" value="N-ACETYL-S-ALKYLCYSTEINE MONOOXYGENASE"/>
    <property type="match status" value="1"/>
</dbReference>
<sequence length="303" mass="33348">MYGCRASVLDLSPIYEGVDPYTALQESVLLAQKAEEWGYSRYWVSEHHDMPQLASSTPEVLLAHIGAKTRSIRIGSGAVLLPNYRPYKVAEAFGLLATLYPGRVDLGIGRAPGGSAHASLALCGNFLEQVGKMNELVEDLSALLLQEFTVEGQPVVARPVPPVPAQLWLLGTNQKSAQFAADHGAGYVFGHFMSEQDGGEIVSLYRERFQPSRHHREPNVIVAVGVICAETDEEAQRLASKRERPLGSTIVGGPKRVQRELAEVADKCRANELMIVTDLPDYEKRLRSYEWLARSVFSLDASM</sequence>
<name>A0ABY9TBG8_BREBE</name>
<protein>
    <submittedName>
        <fullName evidence="3">LLM class flavin-dependent oxidoreductase</fullName>
        <ecNumber evidence="3">1.-.-.-</ecNumber>
    </submittedName>
</protein>
<dbReference type="EC" id="1.-.-.-" evidence="3"/>
<dbReference type="InterPro" id="IPR011251">
    <property type="entry name" value="Luciferase-like_dom"/>
</dbReference>
<keyword evidence="4" id="KW-1185">Reference proteome</keyword>
<dbReference type="Proteomes" id="UP001256827">
    <property type="component" value="Chromosome"/>
</dbReference>
<dbReference type="Pfam" id="PF00296">
    <property type="entry name" value="Bac_luciferase"/>
    <property type="match status" value="1"/>
</dbReference>
<dbReference type="GO" id="GO:0016491">
    <property type="term" value="F:oxidoreductase activity"/>
    <property type="evidence" value="ECO:0007669"/>
    <property type="project" value="UniProtKB-KW"/>
</dbReference>
<organism evidence="3 4">
    <name type="scientific">Brevibacillus brevis</name>
    <name type="common">Bacillus brevis</name>
    <dbReference type="NCBI Taxonomy" id="1393"/>
    <lineage>
        <taxon>Bacteria</taxon>
        <taxon>Bacillati</taxon>
        <taxon>Bacillota</taxon>
        <taxon>Bacilli</taxon>
        <taxon>Bacillales</taxon>
        <taxon>Paenibacillaceae</taxon>
        <taxon>Brevibacillus</taxon>
    </lineage>
</organism>
<evidence type="ECO:0000313" key="4">
    <source>
        <dbReference type="Proteomes" id="UP001256827"/>
    </source>
</evidence>
<dbReference type="InterPro" id="IPR036661">
    <property type="entry name" value="Luciferase-like_sf"/>
</dbReference>
<dbReference type="InterPro" id="IPR019949">
    <property type="entry name" value="CmoO-like"/>
</dbReference>